<organism evidence="2 3">
    <name type="scientific">Akanthomyces muscarius</name>
    <name type="common">Entomopathogenic fungus</name>
    <name type="synonym">Lecanicillium muscarium</name>
    <dbReference type="NCBI Taxonomy" id="2231603"/>
    <lineage>
        <taxon>Eukaryota</taxon>
        <taxon>Fungi</taxon>
        <taxon>Dikarya</taxon>
        <taxon>Ascomycota</taxon>
        <taxon>Pezizomycotina</taxon>
        <taxon>Sordariomycetes</taxon>
        <taxon>Hypocreomycetidae</taxon>
        <taxon>Hypocreales</taxon>
        <taxon>Cordycipitaceae</taxon>
        <taxon>Akanthomyces</taxon>
    </lineage>
</organism>
<sequence>MIEDARARPLAEVEWTELQERRRPRAFDQDRGLQDDETTGINRIDGHPPQETPASPPLFLHSQLLAEHHLLPVFALHTHLATTPHAISTDQEEMARLVSNHHREVLPRFV</sequence>
<reference evidence="2" key="1">
    <citation type="journal article" date="2023" name="Access Microbiol">
        <title>De-novo genome assembly for Akanthomyces muscarius, a biocontrol agent of insect agricultural pests.</title>
        <authorList>
            <person name="Erdos Z."/>
            <person name="Studholme D.J."/>
            <person name="Raymond B."/>
            <person name="Sharma M."/>
        </authorList>
    </citation>
    <scope>NUCLEOTIDE SEQUENCE</scope>
    <source>
        <strain evidence="2">Ve6</strain>
    </source>
</reference>
<protein>
    <submittedName>
        <fullName evidence="2">Uncharacterized protein</fullName>
    </submittedName>
</protein>
<name>A0A9W8QBQ4_AKAMU</name>
<keyword evidence="3" id="KW-1185">Reference proteome</keyword>
<dbReference type="KEGG" id="amus:LMH87_011987"/>
<proteinExistence type="predicted"/>
<evidence type="ECO:0000256" key="1">
    <source>
        <dbReference type="SAM" id="MobiDB-lite"/>
    </source>
</evidence>
<dbReference type="EMBL" id="JAJHUN010000009">
    <property type="protein sequence ID" value="KAJ4151276.1"/>
    <property type="molecule type" value="Genomic_DNA"/>
</dbReference>
<dbReference type="Proteomes" id="UP001144673">
    <property type="component" value="Chromosome 4"/>
</dbReference>
<feature type="compositionally biased region" description="Basic and acidic residues" evidence="1">
    <location>
        <begin position="21"/>
        <end position="34"/>
    </location>
</feature>
<evidence type="ECO:0000313" key="3">
    <source>
        <dbReference type="Proteomes" id="UP001144673"/>
    </source>
</evidence>
<feature type="region of interest" description="Disordered" evidence="1">
    <location>
        <begin position="21"/>
        <end position="56"/>
    </location>
</feature>
<comment type="caution">
    <text evidence="2">The sequence shown here is derived from an EMBL/GenBank/DDBJ whole genome shotgun (WGS) entry which is preliminary data.</text>
</comment>
<dbReference type="AlphaFoldDB" id="A0A9W8QBQ4"/>
<gene>
    <name evidence="2" type="ORF">LMH87_011987</name>
</gene>
<accession>A0A9W8QBQ4</accession>
<evidence type="ECO:0000313" key="2">
    <source>
        <dbReference type="EMBL" id="KAJ4151276.1"/>
    </source>
</evidence>
<dbReference type="RefSeq" id="XP_056052990.1">
    <property type="nucleotide sequence ID" value="XM_056201215.1"/>
</dbReference>
<dbReference type="GeneID" id="80899146"/>